<dbReference type="InterPro" id="IPR058278">
    <property type="entry name" value="DUF7972"/>
</dbReference>
<sequence length="340" mass="37185">MAVPEPPDAERRWIDWLLLDGDRLHVAVGGSMIPLVTFALLELAGVVPLQRSGGLSYLFGGFVSGNLTLVTVVVSINQLLLSQELQTPGELRSQIEHVIEYRNEVEDAAGRIAPVEPLAFLRLLVENTRQEAQCLGGLTFDGTPQAAREEIEELVDNVTEHMDHVDDLLKRSGTGTFDVLSVTLATNYARQINRIRQLRSAHGEELPEPVMDSLDRLVDRFQDVDVARQYFKSIYLQDELSSLSRVLLYAGGLAEVVAGAVLLSFTASNGSPLPRPVLLVVLLVAVAVCFLPVALLASFVLRIATVTKRTVATLPFTTPGRRSEIDRAPSGWPGASRESR</sequence>
<feature type="transmembrane region" description="Helical" evidence="1">
    <location>
        <begin position="55"/>
        <end position="76"/>
    </location>
</feature>
<dbReference type="AlphaFoldDB" id="A0A7D5H303"/>
<protein>
    <submittedName>
        <fullName evidence="2">Uncharacterized protein</fullName>
    </submittedName>
</protein>
<evidence type="ECO:0000313" key="2">
    <source>
        <dbReference type="EMBL" id="QLG29493.1"/>
    </source>
</evidence>
<dbReference type="EMBL" id="CP058529">
    <property type="protein sequence ID" value="QLG29493.1"/>
    <property type="molecule type" value="Genomic_DNA"/>
</dbReference>
<evidence type="ECO:0000313" key="3">
    <source>
        <dbReference type="Proteomes" id="UP000509750"/>
    </source>
</evidence>
<accession>A0A7D5H303</accession>
<keyword evidence="1" id="KW-0812">Transmembrane</keyword>
<evidence type="ECO:0000256" key="1">
    <source>
        <dbReference type="SAM" id="Phobius"/>
    </source>
</evidence>
<keyword evidence="1" id="KW-0472">Membrane</keyword>
<name>A0A7D5H303_9EURY</name>
<keyword evidence="3" id="KW-1185">Reference proteome</keyword>
<keyword evidence="1" id="KW-1133">Transmembrane helix</keyword>
<organism evidence="2 3">
    <name type="scientific">Halorarum halophilum</name>
    <dbReference type="NCBI Taxonomy" id="2743090"/>
    <lineage>
        <taxon>Archaea</taxon>
        <taxon>Methanobacteriati</taxon>
        <taxon>Methanobacteriota</taxon>
        <taxon>Stenosarchaea group</taxon>
        <taxon>Halobacteria</taxon>
        <taxon>Halobacteriales</taxon>
        <taxon>Haloferacaceae</taxon>
        <taxon>Halorarum</taxon>
    </lineage>
</organism>
<proteinExistence type="predicted"/>
<dbReference type="Proteomes" id="UP000509750">
    <property type="component" value="Chromosome"/>
</dbReference>
<gene>
    <name evidence="2" type="ORF">HUG10_11490</name>
</gene>
<feature type="transmembrane region" description="Helical" evidence="1">
    <location>
        <begin position="26"/>
        <end position="49"/>
    </location>
</feature>
<dbReference type="KEGG" id="halg:HUG10_11490"/>
<reference evidence="2 3" key="1">
    <citation type="submission" date="2020-07" db="EMBL/GenBank/DDBJ databases">
        <title>Gai3-2, isolated from salt lake.</title>
        <authorList>
            <person name="Cui H."/>
            <person name="Shi X."/>
        </authorList>
    </citation>
    <scope>NUCLEOTIDE SEQUENCE [LARGE SCALE GENOMIC DNA]</scope>
    <source>
        <strain evidence="2 3">Gai3-2</strain>
    </source>
</reference>
<feature type="transmembrane region" description="Helical" evidence="1">
    <location>
        <begin position="277"/>
        <end position="301"/>
    </location>
</feature>
<dbReference type="Pfam" id="PF25927">
    <property type="entry name" value="DUF7972"/>
    <property type="match status" value="1"/>
</dbReference>
<feature type="transmembrane region" description="Helical" evidence="1">
    <location>
        <begin position="246"/>
        <end position="265"/>
    </location>
</feature>